<comment type="caution">
    <text evidence="2">The sequence shown here is derived from an EMBL/GenBank/DDBJ whole genome shotgun (WGS) entry which is preliminary data.</text>
</comment>
<dbReference type="Proteomes" id="UP000295096">
    <property type="component" value="Unassembled WGS sequence"/>
</dbReference>
<evidence type="ECO:0000313" key="3">
    <source>
        <dbReference type="Proteomes" id="UP000295096"/>
    </source>
</evidence>
<keyword evidence="1" id="KW-1133">Transmembrane helix</keyword>
<feature type="transmembrane region" description="Helical" evidence="1">
    <location>
        <begin position="31"/>
        <end position="51"/>
    </location>
</feature>
<keyword evidence="1" id="KW-0472">Membrane</keyword>
<gene>
    <name evidence="2" type="ORF">E2C06_11170</name>
</gene>
<accession>A0A4R5QH42</accession>
<keyword evidence="1" id="KW-0812">Transmembrane</keyword>
<reference evidence="2 3" key="1">
    <citation type="journal article" date="2016" name="J. Microbiol.">
        <title>Dankookia rubra gen. nov., sp. nov., an alphaproteobacterium isolated from sediment of a shallow stream.</title>
        <authorList>
            <person name="Kim W.H."/>
            <person name="Kim D.H."/>
            <person name="Kang K."/>
            <person name="Ahn T.Y."/>
        </authorList>
    </citation>
    <scope>NUCLEOTIDE SEQUENCE [LARGE SCALE GENOMIC DNA]</scope>
    <source>
        <strain evidence="2 3">JCM30602</strain>
    </source>
</reference>
<name>A0A4R5QH42_9PROT</name>
<dbReference type="AlphaFoldDB" id="A0A4R5QH42"/>
<evidence type="ECO:0000313" key="2">
    <source>
        <dbReference type="EMBL" id="TDH62426.1"/>
    </source>
</evidence>
<evidence type="ECO:0000256" key="1">
    <source>
        <dbReference type="SAM" id="Phobius"/>
    </source>
</evidence>
<dbReference type="EMBL" id="SMSJ01000011">
    <property type="protein sequence ID" value="TDH62426.1"/>
    <property type="molecule type" value="Genomic_DNA"/>
</dbReference>
<keyword evidence="3" id="KW-1185">Reference proteome</keyword>
<proteinExistence type="predicted"/>
<protein>
    <submittedName>
        <fullName evidence="2">Uncharacterized protein</fullName>
    </submittedName>
</protein>
<sequence length="59" mass="5407">MLAGTASGLIGALQMGAGALATVLAGVTEGGAGIATGAWMLAGAIGAQVALRAVRRAGG</sequence>
<dbReference type="RefSeq" id="WP_133288689.1">
    <property type="nucleotide sequence ID" value="NZ_SMSJ01000011.1"/>
</dbReference>
<organism evidence="2 3">
    <name type="scientific">Dankookia rubra</name>
    <dbReference type="NCBI Taxonomy" id="1442381"/>
    <lineage>
        <taxon>Bacteria</taxon>
        <taxon>Pseudomonadati</taxon>
        <taxon>Pseudomonadota</taxon>
        <taxon>Alphaproteobacteria</taxon>
        <taxon>Acetobacterales</taxon>
        <taxon>Roseomonadaceae</taxon>
        <taxon>Dankookia</taxon>
    </lineage>
</organism>